<evidence type="ECO:0000313" key="2">
    <source>
        <dbReference type="WBParaSite" id="jg25838"/>
    </source>
</evidence>
<keyword evidence="1" id="KW-1185">Reference proteome</keyword>
<accession>A0A915E2P3</accession>
<dbReference type="WBParaSite" id="jg25838">
    <property type="protein sequence ID" value="jg25838"/>
    <property type="gene ID" value="jg25838"/>
</dbReference>
<evidence type="ECO:0000313" key="1">
    <source>
        <dbReference type="Proteomes" id="UP000887574"/>
    </source>
</evidence>
<dbReference type="Proteomes" id="UP000887574">
    <property type="component" value="Unplaced"/>
</dbReference>
<protein>
    <submittedName>
        <fullName evidence="2">Uncharacterized protein</fullName>
    </submittedName>
</protein>
<sequence>MLQIRSTSRVRAAADELWAVLRAELYPVMTWFVKNYI</sequence>
<organism evidence="1 2">
    <name type="scientific">Ditylenchus dipsaci</name>
    <dbReference type="NCBI Taxonomy" id="166011"/>
    <lineage>
        <taxon>Eukaryota</taxon>
        <taxon>Metazoa</taxon>
        <taxon>Ecdysozoa</taxon>
        <taxon>Nematoda</taxon>
        <taxon>Chromadorea</taxon>
        <taxon>Rhabditida</taxon>
        <taxon>Tylenchina</taxon>
        <taxon>Tylenchomorpha</taxon>
        <taxon>Sphaerularioidea</taxon>
        <taxon>Anguinidae</taxon>
        <taxon>Anguininae</taxon>
        <taxon>Ditylenchus</taxon>
    </lineage>
</organism>
<dbReference type="AlphaFoldDB" id="A0A915E2P3"/>
<proteinExistence type="predicted"/>
<reference evidence="2" key="1">
    <citation type="submission" date="2022-11" db="UniProtKB">
        <authorList>
            <consortium name="WormBaseParasite"/>
        </authorList>
    </citation>
    <scope>IDENTIFICATION</scope>
</reference>
<name>A0A915E2P3_9BILA</name>